<organism evidence="1 2">
    <name type="scientific">Collimonas arenae</name>
    <dbReference type="NCBI Taxonomy" id="279058"/>
    <lineage>
        <taxon>Bacteria</taxon>
        <taxon>Pseudomonadati</taxon>
        <taxon>Pseudomonadota</taxon>
        <taxon>Betaproteobacteria</taxon>
        <taxon>Burkholderiales</taxon>
        <taxon>Oxalobacteraceae</taxon>
        <taxon>Collimonas</taxon>
    </lineage>
</organism>
<evidence type="ECO:0000313" key="1">
    <source>
        <dbReference type="EMBL" id="AIY41529.1"/>
    </source>
</evidence>
<keyword evidence="2" id="KW-1185">Reference proteome</keyword>
<dbReference type="Proteomes" id="UP000030302">
    <property type="component" value="Chromosome"/>
</dbReference>
<gene>
    <name evidence="1" type="ORF">LT85_2371</name>
</gene>
<protein>
    <submittedName>
        <fullName evidence="1">Uncharacterized protein</fullName>
    </submittedName>
</protein>
<evidence type="ECO:0000313" key="2">
    <source>
        <dbReference type="Proteomes" id="UP000030302"/>
    </source>
</evidence>
<dbReference type="AlphaFoldDB" id="A0A0A1FCX4"/>
<sequence length="110" mass="11967">METAPAKIALVTSTQAPAQIRVLKKAHITLDTGYERDIALDSIWRYAGDLPQGQVFRPVKSVFTIEGLQVHEAYLVISEAALVGFYLPGESNYSALSHHVALTIGNVSND</sequence>
<dbReference type="HOGENOM" id="CLU_157775_0_0_4"/>
<dbReference type="KEGG" id="care:LT85_2371"/>
<name>A0A0A1FCX4_9BURK</name>
<proteinExistence type="predicted"/>
<reference evidence="2" key="1">
    <citation type="journal article" date="2014" name="Soil Biol. Biochem.">
        <title>Structure and function of bacterial communities in ageing soils: Insights from the Mendocino ecological staircase.</title>
        <authorList>
            <person name="Uroz S."/>
            <person name="Tech J.J."/>
            <person name="Sawaya N.A."/>
            <person name="Frey-Klett P."/>
            <person name="Leveau J.H.J."/>
        </authorList>
    </citation>
    <scope>NUCLEOTIDE SEQUENCE [LARGE SCALE GENOMIC DNA]</scope>
    <source>
        <strain evidence="2">Cal35</strain>
    </source>
</reference>
<accession>A0A0A1FCX4</accession>
<dbReference type="EMBL" id="CP009962">
    <property type="protein sequence ID" value="AIY41529.1"/>
    <property type="molecule type" value="Genomic_DNA"/>
</dbReference>